<evidence type="ECO:0000313" key="2">
    <source>
        <dbReference type="EMBL" id="KAH9636623.1"/>
    </source>
</evidence>
<evidence type="ECO:0000313" key="3">
    <source>
        <dbReference type="Proteomes" id="UP000814243"/>
    </source>
</evidence>
<accession>A0A922MH58</accession>
<dbReference type="Proteomes" id="UP000814243">
    <property type="component" value="Unassembled WGS sequence"/>
</dbReference>
<evidence type="ECO:0000256" key="1">
    <source>
        <dbReference type="SAM" id="MobiDB-lite"/>
    </source>
</evidence>
<reference evidence="2" key="1">
    <citation type="journal article" date="2021" name="G3 (Bethesda)">
        <title>Genome and transcriptome analysis of the beet armyworm Spodoptera exigua reveals targets for pest control. .</title>
        <authorList>
            <person name="Simon S."/>
            <person name="Breeschoten T."/>
            <person name="Jansen H.J."/>
            <person name="Dirks R.P."/>
            <person name="Schranz M.E."/>
            <person name="Ros V.I.D."/>
        </authorList>
    </citation>
    <scope>NUCLEOTIDE SEQUENCE</scope>
    <source>
        <strain evidence="2">TB_SE_WUR_2020</strain>
    </source>
</reference>
<protein>
    <submittedName>
        <fullName evidence="2">Uncharacterized protein</fullName>
    </submittedName>
</protein>
<dbReference type="EMBL" id="JACEFF010000488">
    <property type="protein sequence ID" value="KAH9636623.1"/>
    <property type="molecule type" value="Genomic_DNA"/>
</dbReference>
<sequence>MAVCHKILCIPCARARPVAMTEGRRERGGAAAGASPSPGEVALPAARGPPPRRPIAKFNAKVMRARVRLRAAMQERPAAGSRRAVSASPTTALHTASPFPHSRVPAGHLTNNYSSVKIVTLRPSASLAPHKRGRAIPSRSAYIYRHFRQTVLIRVHMSGVM</sequence>
<organism evidence="2 3">
    <name type="scientific">Spodoptera exigua</name>
    <name type="common">Beet armyworm</name>
    <name type="synonym">Noctua fulgens</name>
    <dbReference type="NCBI Taxonomy" id="7107"/>
    <lineage>
        <taxon>Eukaryota</taxon>
        <taxon>Metazoa</taxon>
        <taxon>Ecdysozoa</taxon>
        <taxon>Arthropoda</taxon>
        <taxon>Hexapoda</taxon>
        <taxon>Insecta</taxon>
        <taxon>Pterygota</taxon>
        <taxon>Neoptera</taxon>
        <taxon>Endopterygota</taxon>
        <taxon>Lepidoptera</taxon>
        <taxon>Glossata</taxon>
        <taxon>Ditrysia</taxon>
        <taxon>Noctuoidea</taxon>
        <taxon>Noctuidae</taxon>
        <taxon>Amphipyrinae</taxon>
        <taxon>Spodoptera</taxon>
    </lineage>
</organism>
<feature type="region of interest" description="Disordered" evidence="1">
    <location>
        <begin position="73"/>
        <end position="105"/>
    </location>
</feature>
<proteinExistence type="predicted"/>
<name>A0A922MH58_SPOEX</name>
<feature type="compositionally biased region" description="Low complexity" evidence="1">
    <location>
        <begin position="32"/>
        <end position="46"/>
    </location>
</feature>
<feature type="region of interest" description="Disordered" evidence="1">
    <location>
        <begin position="23"/>
        <end position="54"/>
    </location>
</feature>
<comment type="caution">
    <text evidence="2">The sequence shown here is derived from an EMBL/GenBank/DDBJ whole genome shotgun (WGS) entry which is preliminary data.</text>
</comment>
<gene>
    <name evidence="2" type="ORF">HF086_003441</name>
</gene>
<dbReference type="AlphaFoldDB" id="A0A922MH58"/>